<dbReference type="AlphaFoldDB" id="A0A8C4TG39"/>
<dbReference type="PANTHER" id="PTHR21101:SF12">
    <property type="entry name" value="RESISTIN"/>
    <property type="match status" value="1"/>
</dbReference>
<organism evidence="7 8">
    <name type="scientific">Erpetoichthys calabaricus</name>
    <name type="common">Rope fish</name>
    <name type="synonym">Calamoichthys calabaricus</name>
    <dbReference type="NCBI Taxonomy" id="27687"/>
    <lineage>
        <taxon>Eukaryota</taxon>
        <taxon>Metazoa</taxon>
        <taxon>Chordata</taxon>
        <taxon>Craniata</taxon>
        <taxon>Vertebrata</taxon>
        <taxon>Euteleostomi</taxon>
        <taxon>Actinopterygii</taxon>
        <taxon>Polypteriformes</taxon>
        <taxon>Polypteridae</taxon>
        <taxon>Erpetoichthys</taxon>
    </lineage>
</organism>
<sequence length="63" mass="6723">MEKATKSCTSTNSSGSYANCQSGYLAVSCSCGNSASWEIKSEKTCHCANQDWTSARCCKIGKK</sequence>
<dbReference type="InterPro" id="IPR036262">
    <property type="entry name" value="Resistin-like_sf"/>
</dbReference>
<accession>A0A8C4TG39</accession>
<evidence type="ECO:0000313" key="8">
    <source>
        <dbReference type="Proteomes" id="UP000694620"/>
    </source>
</evidence>
<name>A0A8C4TG39_ERPCA</name>
<evidence type="ECO:0000256" key="1">
    <source>
        <dbReference type="ARBA" id="ARBA00004613"/>
    </source>
</evidence>
<evidence type="ECO:0000256" key="6">
    <source>
        <dbReference type="ARBA" id="ARBA00023157"/>
    </source>
</evidence>
<keyword evidence="3" id="KW-0964">Secreted</keyword>
<dbReference type="InterPro" id="IPR009714">
    <property type="entry name" value="RELM"/>
</dbReference>
<comment type="similarity">
    <text evidence="2">Belongs to the resistin/FIZZ family.</text>
</comment>
<dbReference type="Proteomes" id="UP000694620">
    <property type="component" value="Chromosome 17"/>
</dbReference>
<dbReference type="Ensembl" id="ENSECRT00000032908.1">
    <property type="protein sequence ID" value="ENSECRP00000032187.1"/>
    <property type="gene ID" value="ENSECRG00000021831.1"/>
</dbReference>
<proteinExistence type="inferred from homology"/>
<evidence type="ECO:0000256" key="4">
    <source>
        <dbReference type="ARBA" id="ARBA00022702"/>
    </source>
</evidence>
<comment type="subcellular location">
    <subcellularLocation>
        <location evidence="1">Secreted</location>
    </subcellularLocation>
</comment>
<evidence type="ECO:0000313" key="7">
    <source>
        <dbReference type="Ensembl" id="ENSECRP00000032187.1"/>
    </source>
</evidence>
<keyword evidence="4" id="KW-0372">Hormone</keyword>
<dbReference type="PROSITE" id="PS51257">
    <property type="entry name" value="PROKAR_LIPOPROTEIN"/>
    <property type="match status" value="1"/>
</dbReference>
<protein>
    <submittedName>
        <fullName evidence="7">Resistin-like</fullName>
    </submittedName>
</protein>
<dbReference type="Gene3D" id="2.60.40.4230">
    <property type="entry name" value="Resistin head domain"/>
    <property type="match status" value="1"/>
</dbReference>
<keyword evidence="8" id="KW-1185">Reference proteome</keyword>
<reference evidence="7" key="2">
    <citation type="submission" date="2025-08" db="UniProtKB">
        <authorList>
            <consortium name="Ensembl"/>
        </authorList>
    </citation>
    <scope>IDENTIFICATION</scope>
</reference>
<dbReference type="GO" id="GO:0005179">
    <property type="term" value="F:hormone activity"/>
    <property type="evidence" value="ECO:0007669"/>
    <property type="project" value="UniProtKB-KW"/>
</dbReference>
<dbReference type="GO" id="GO:0005615">
    <property type="term" value="C:extracellular space"/>
    <property type="evidence" value="ECO:0007669"/>
    <property type="project" value="TreeGrafter"/>
</dbReference>
<dbReference type="PANTHER" id="PTHR21101">
    <property type="entry name" value="RESISTIN"/>
    <property type="match status" value="1"/>
</dbReference>
<keyword evidence="5" id="KW-0732">Signal</keyword>
<evidence type="ECO:0000256" key="3">
    <source>
        <dbReference type="ARBA" id="ARBA00022525"/>
    </source>
</evidence>
<reference evidence="7" key="3">
    <citation type="submission" date="2025-09" db="UniProtKB">
        <authorList>
            <consortium name="Ensembl"/>
        </authorList>
    </citation>
    <scope>IDENTIFICATION</scope>
</reference>
<dbReference type="SUPFAM" id="SSF111423">
    <property type="entry name" value="Resistin"/>
    <property type="match status" value="1"/>
</dbReference>
<gene>
    <name evidence="7" type="primary">LOC114667932</name>
</gene>
<evidence type="ECO:0000256" key="2">
    <source>
        <dbReference type="ARBA" id="ARBA00007258"/>
    </source>
</evidence>
<evidence type="ECO:0000256" key="5">
    <source>
        <dbReference type="ARBA" id="ARBA00022729"/>
    </source>
</evidence>
<keyword evidence="6" id="KW-1015">Disulfide bond</keyword>
<reference evidence="7" key="1">
    <citation type="submission" date="2021-06" db="EMBL/GenBank/DDBJ databases">
        <authorList>
            <consortium name="Wellcome Sanger Institute Data Sharing"/>
        </authorList>
    </citation>
    <scope>NUCLEOTIDE SEQUENCE [LARGE SCALE GENOMIC DNA]</scope>
</reference>
<dbReference type="GeneTree" id="ENSGT01150000289258"/>
<dbReference type="Pfam" id="PF06954">
    <property type="entry name" value="Resistin"/>
    <property type="match status" value="1"/>
</dbReference>